<feature type="compositionally biased region" description="Basic and acidic residues" evidence="2">
    <location>
        <begin position="836"/>
        <end position="852"/>
    </location>
</feature>
<dbReference type="PANTHER" id="PTHR46918:SF1">
    <property type="entry name" value="SYNAPTONEMAL COMPLEX PROTEIN 1"/>
    <property type="match status" value="1"/>
</dbReference>
<sequence>MEGDRGFKFKLVIPSRMYNGQTNVVPPQETIGNSSDSLSAVQKSYNKCKAPSMPPLHLVQPCKPARQDVSQVKHVAPLEKEVTKCSPGELYSKLFDEVDKIKFWKVKVDTDTTQKERKLQENKRTIETQRKAIQELQFGNESLSTKLEEQISDNEDLRIKNDATRNLCDILKKTFQRSAEKMHSFKSEREETHKLFVENSECVQKLTTAFQSLHVQVEADQQEMQKVKQSLLGFVDLKEKYQQENTMKDEEITKLQSKLNDKEEDLQKVLSDLSKTENYCKQLKNSTNEQVELLRSLKSEKESLVQKLGTAEQCCEEIREATSAALEKSRREYEEIIQSKDFSIQELSGEKVQQAEKLEKFESVLQELKASLALEKQRARDLEAKLTTAVDDLEKKNKLLEAFMVQVAKKDDLIKIVEDELDKKSKTIESLKSKIDALEIRVKEFVAELSKNTNELEMFKKENEKVSAENDLLKKLHETAEKQKEDLKEKFTVSEIKVQELEEEKENSKDCTFQIEQLKKDILQHEVKYEELLINFEKLESEKMAIQQDLERRVSEFNSVKANKKLREENAVKLKKEIKKLEEENKSLRQEINMIKTKVQGKCQEVEVVQKQIEEKCEYLQDEITEKERKIKAAETKLCNLRKNFEKKFQVLEDWKKKNKVLQGQLSKETSKSSQLEVMINKIKEESQSLQKLREEDHQKMLKDLESKSVSEGELEKEVQKLRVTAEEAVGLKKDAELKCQQKIAEMVALMGKHKSQYDRMVEEKDAELRENKKKEIEATSRAKSLDLSMSKEKSENDKLRKQLETEKTEKEMLQKEVADLKRLVTTASISPASQAKDKQPPALNDELKKNPDTPQNSFLQARRFDFSKIRKTPSCSTYQSPAFHKDVSATNPTATPMRTPQTKKHILSKDMKPPGSQTRSICGTSKIKSYRIRTPPLTQKAGQWERSFLELEPRSDSSDHIDLMFQRPDGPKSPGNSSKVAAIKRIRDAGWTAVMGHDKKKKKMTSDKIFA</sequence>
<feature type="region of interest" description="Disordered" evidence="2">
    <location>
        <begin position="874"/>
        <end position="980"/>
    </location>
</feature>
<dbReference type="GO" id="GO:0051026">
    <property type="term" value="P:chiasma assembly"/>
    <property type="evidence" value="ECO:0007669"/>
    <property type="project" value="TreeGrafter"/>
</dbReference>
<dbReference type="GO" id="GO:0000711">
    <property type="term" value="P:meiotic DNA repair synthesis"/>
    <property type="evidence" value="ECO:0007669"/>
    <property type="project" value="TreeGrafter"/>
</dbReference>
<keyword evidence="1" id="KW-0175">Coiled coil</keyword>
<feature type="coiled-coil region" evidence="1">
    <location>
        <begin position="116"/>
        <end position="160"/>
    </location>
</feature>
<dbReference type="GO" id="GO:0001673">
    <property type="term" value="C:male germ cell nucleus"/>
    <property type="evidence" value="ECO:0007669"/>
    <property type="project" value="TreeGrafter"/>
</dbReference>
<feature type="compositionally biased region" description="Basic and acidic residues" evidence="2">
    <location>
        <begin position="948"/>
        <end position="963"/>
    </location>
</feature>
<feature type="compositionally biased region" description="Polar residues" evidence="2">
    <location>
        <begin position="916"/>
        <end position="928"/>
    </location>
</feature>
<proteinExistence type="predicted"/>
<dbReference type="GO" id="GO:0000802">
    <property type="term" value="C:transverse filament"/>
    <property type="evidence" value="ECO:0007669"/>
    <property type="project" value="TreeGrafter"/>
</dbReference>
<dbReference type="OrthoDB" id="10064612at2759"/>
<gene>
    <name evidence="3" type="primary">sycp1</name>
    <name evidence="3" type="ORF">G4P62_009901</name>
</gene>
<dbReference type="RefSeq" id="XP_015814135.3">
    <property type="nucleotide sequence ID" value="XM_015958649.3"/>
</dbReference>
<evidence type="ECO:0000256" key="2">
    <source>
        <dbReference type="SAM" id="MobiDB-lite"/>
    </source>
</evidence>
<dbReference type="GO" id="GO:0051878">
    <property type="term" value="P:lateral element assembly"/>
    <property type="evidence" value="ECO:0007669"/>
    <property type="project" value="TreeGrafter"/>
</dbReference>
<dbReference type="AlphaFoldDB" id="A0A9D2XTF6"/>
<dbReference type="GO" id="GO:0003690">
    <property type="term" value="F:double-stranded DNA binding"/>
    <property type="evidence" value="ECO:0007669"/>
    <property type="project" value="TreeGrafter"/>
</dbReference>
<feature type="coiled-coil region" evidence="1">
    <location>
        <begin position="238"/>
        <end position="272"/>
    </location>
</feature>
<dbReference type="GeneID" id="107385049"/>
<feature type="region of interest" description="Disordered" evidence="2">
    <location>
        <begin position="828"/>
        <end position="860"/>
    </location>
</feature>
<dbReference type="GO" id="GO:0000801">
    <property type="term" value="C:central element"/>
    <property type="evidence" value="ECO:0007669"/>
    <property type="project" value="TreeGrafter"/>
</dbReference>
<evidence type="ECO:0000256" key="1">
    <source>
        <dbReference type="SAM" id="Coils"/>
    </source>
</evidence>
<reference evidence="3" key="1">
    <citation type="submission" date="2020-03" db="EMBL/GenBank/DDBJ databases">
        <title>Intra-Species Differences in Population Size shape Life History and Genome Evolution.</title>
        <authorList>
            <person name="Willemsen D."/>
            <person name="Cui R."/>
            <person name="Valenzano D.R."/>
        </authorList>
    </citation>
    <scope>NUCLEOTIDE SEQUENCE</scope>
    <source>
        <strain evidence="3">GRZ</strain>
        <tissue evidence="3">Whole</tissue>
    </source>
</reference>
<comment type="caution">
    <text evidence="3">The sequence shown here is derived from an EMBL/GenBank/DDBJ whole genome shotgun (WGS) entry which is preliminary data.</text>
</comment>
<name>A0A9D2XTF6_NOTFU</name>
<organism evidence="3 4">
    <name type="scientific">Nothobranchius furzeri</name>
    <name type="common">Turquoise killifish</name>
    <dbReference type="NCBI Taxonomy" id="105023"/>
    <lineage>
        <taxon>Eukaryota</taxon>
        <taxon>Metazoa</taxon>
        <taxon>Chordata</taxon>
        <taxon>Craniata</taxon>
        <taxon>Vertebrata</taxon>
        <taxon>Euteleostomi</taxon>
        <taxon>Actinopterygii</taxon>
        <taxon>Neopterygii</taxon>
        <taxon>Teleostei</taxon>
        <taxon>Neoteleostei</taxon>
        <taxon>Acanthomorphata</taxon>
        <taxon>Ovalentaria</taxon>
        <taxon>Atherinomorphae</taxon>
        <taxon>Cyprinodontiformes</taxon>
        <taxon>Nothobranchiidae</taxon>
        <taxon>Nothobranchius</taxon>
    </lineage>
</organism>
<dbReference type="Pfam" id="PF05483">
    <property type="entry name" value="SCP-1"/>
    <property type="match status" value="1"/>
</dbReference>
<evidence type="ECO:0000313" key="4">
    <source>
        <dbReference type="Proteomes" id="UP000822369"/>
    </source>
</evidence>
<protein>
    <submittedName>
        <fullName evidence="3">Transcript variant X1</fullName>
    </submittedName>
</protein>
<evidence type="ECO:0000313" key="3">
    <source>
        <dbReference type="EMBL" id="KAF7207707.1"/>
    </source>
</evidence>
<dbReference type="InterPro" id="IPR008827">
    <property type="entry name" value="SYCP1"/>
</dbReference>
<accession>A0A9D2XTF6</accession>
<feature type="compositionally biased region" description="Polar residues" evidence="2">
    <location>
        <begin position="889"/>
        <end position="901"/>
    </location>
</feature>
<feature type="region of interest" description="Disordered" evidence="2">
    <location>
        <begin position="765"/>
        <end position="815"/>
    </location>
</feature>
<dbReference type="CTD" id="6847"/>
<dbReference type="Proteomes" id="UP000822369">
    <property type="component" value="Chromosome 14"/>
</dbReference>
<dbReference type="EMBL" id="JAAVVJ010000014">
    <property type="protein sequence ID" value="KAF7207707.1"/>
    <property type="molecule type" value="Genomic_DNA"/>
</dbReference>
<dbReference type="PANTHER" id="PTHR46918">
    <property type="entry name" value="SYNAPTONEMAL COMPLEX PROTEIN 1"/>
    <property type="match status" value="1"/>
</dbReference>
<dbReference type="KEGG" id="nfu:107385049"/>
<feature type="coiled-coil region" evidence="1">
    <location>
        <begin position="344"/>
        <end position="696"/>
    </location>
</feature>